<keyword evidence="3" id="KW-1185">Reference proteome</keyword>
<dbReference type="EMBL" id="JAGPYM010000009">
    <property type="protein sequence ID" value="KAH6890610.1"/>
    <property type="molecule type" value="Genomic_DNA"/>
</dbReference>
<reference evidence="2 3" key="1">
    <citation type="journal article" date="2021" name="Nat. Commun.">
        <title>Genetic determinants of endophytism in the Arabidopsis root mycobiome.</title>
        <authorList>
            <person name="Mesny F."/>
            <person name="Miyauchi S."/>
            <person name="Thiergart T."/>
            <person name="Pickel B."/>
            <person name="Atanasova L."/>
            <person name="Karlsson M."/>
            <person name="Huettel B."/>
            <person name="Barry K.W."/>
            <person name="Haridas S."/>
            <person name="Chen C."/>
            <person name="Bauer D."/>
            <person name="Andreopoulos W."/>
            <person name="Pangilinan J."/>
            <person name="LaButti K."/>
            <person name="Riley R."/>
            <person name="Lipzen A."/>
            <person name="Clum A."/>
            <person name="Drula E."/>
            <person name="Henrissat B."/>
            <person name="Kohler A."/>
            <person name="Grigoriev I.V."/>
            <person name="Martin F.M."/>
            <person name="Hacquard S."/>
        </authorList>
    </citation>
    <scope>NUCLEOTIDE SEQUENCE [LARGE SCALE GENOMIC DNA]</scope>
    <source>
        <strain evidence="2 3">MPI-CAGE-CH-0241</strain>
    </source>
</reference>
<comment type="caution">
    <text evidence="2">The sequence shown here is derived from an EMBL/GenBank/DDBJ whole genome shotgun (WGS) entry which is preliminary data.</text>
</comment>
<feature type="region of interest" description="Disordered" evidence="1">
    <location>
        <begin position="170"/>
        <end position="202"/>
    </location>
</feature>
<evidence type="ECO:0000313" key="2">
    <source>
        <dbReference type="EMBL" id="KAH6890610.1"/>
    </source>
</evidence>
<accession>A0A9P8W4T0</accession>
<name>A0A9P8W4T0_9HYPO</name>
<evidence type="ECO:0000256" key="1">
    <source>
        <dbReference type="SAM" id="MobiDB-lite"/>
    </source>
</evidence>
<organism evidence="2 3">
    <name type="scientific">Thelonectria olida</name>
    <dbReference type="NCBI Taxonomy" id="1576542"/>
    <lineage>
        <taxon>Eukaryota</taxon>
        <taxon>Fungi</taxon>
        <taxon>Dikarya</taxon>
        <taxon>Ascomycota</taxon>
        <taxon>Pezizomycotina</taxon>
        <taxon>Sordariomycetes</taxon>
        <taxon>Hypocreomycetidae</taxon>
        <taxon>Hypocreales</taxon>
        <taxon>Nectriaceae</taxon>
        <taxon>Thelonectria</taxon>
    </lineage>
</organism>
<protein>
    <submittedName>
        <fullName evidence="2">Uncharacterized protein</fullName>
    </submittedName>
</protein>
<dbReference type="Proteomes" id="UP000777438">
    <property type="component" value="Unassembled WGS sequence"/>
</dbReference>
<dbReference type="AlphaFoldDB" id="A0A9P8W4T0"/>
<sequence length="202" mass="23045">MELSSFRAYTHRTCNIAERGWILVTAWPILSNSRCIRRQMDLLPSLACRCSILRDSRAKERPFHNHEAVALHNADLILHALLLSARLCCQVPWVMIPWNPRCQGRATLEQSTAIVITNEFLGSQATKELLKIDCPSFFLASYTSRLDEYCDCRRVDGNPPVKGTRLARDRRRTLDGTPARADIQREKTQDISAVPRFTPPLN</sequence>
<proteinExistence type="predicted"/>
<evidence type="ECO:0000313" key="3">
    <source>
        <dbReference type="Proteomes" id="UP000777438"/>
    </source>
</evidence>
<gene>
    <name evidence="2" type="ORF">B0T10DRAFT_324044</name>
</gene>